<evidence type="ECO:0000256" key="4">
    <source>
        <dbReference type="ARBA" id="ARBA00022737"/>
    </source>
</evidence>
<keyword evidence="2 6" id="KW-0853">WD repeat</keyword>
<proteinExistence type="inferred from homology"/>
<comment type="similarity">
    <text evidence="6">Belongs to the WD repeat TRM82 family.</text>
</comment>
<evidence type="ECO:0000256" key="7">
    <source>
        <dbReference type="PROSITE-ProRule" id="PRU00221"/>
    </source>
</evidence>
<name>A0A2R6NU11_9APHY</name>
<comment type="caution">
    <text evidence="9">The sequence shown here is derived from an EMBL/GenBank/DDBJ whole genome shotgun (WGS) entry which is preliminary data.</text>
</comment>
<dbReference type="GO" id="GO:0005829">
    <property type="term" value="C:cytosol"/>
    <property type="evidence" value="ECO:0007669"/>
    <property type="project" value="TreeGrafter"/>
</dbReference>
<dbReference type="HAMAP" id="MF_03056">
    <property type="entry name" value="TRM82"/>
    <property type="match status" value="1"/>
</dbReference>
<evidence type="ECO:0000256" key="5">
    <source>
        <dbReference type="ARBA" id="ARBA00023242"/>
    </source>
</evidence>
<feature type="region of interest" description="Disordered" evidence="8">
    <location>
        <begin position="252"/>
        <end position="318"/>
    </location>
</feature>
<dbReference type="OrthoDB" id="339900at2759"/>
<dbReference type="Gene3D" id="2.130.10.10">
    <property type="entry name" value="YVTN repeat-like/Quinoprotein amine dehydrogenase"/>
    <property type="match status" value="1"/>
</dbReference>
<evidence type="ECO:0000256" key="1">
    <source>
        <dbReference type="ARBA" id="ARBA00004123"/>
    </source>
</evidence>
<dbReference type="UniPathway" id="UPA00989"/>
<feature type="compositionally biased region" description="Basic residues" evidence="8">
    <location>
        <begin position="274"/>
        <end position="287"/>
    </location>
</feature>
<feature type="repeat" description="WD" evidence="7">
    <location>
        <begin position="191"/>
        <end position="233"/>
    </location>
</feature>
<feature type="region of interest" description="Disordered" evidence="8">
    <location>
        <begin position="536"/>
        <end position="618"/>
    </location>
</feature>
<evidence type="ECO:0000256" key="2">
    <source>
        <dbReference type="ARBA" id="ARBA00022574"/>
    </source>
</evidence>
<reference evidence="9 10" key="1">
    <citation type="submission" date="2018-02" db="EMBL/GenBank/DDBJ databases">
        <title>Genome sequence of the basidiomycete white-rot fungus Phlebia centrifuga.</title>
        <authorList>
            <person name="Granchi Z."/>
            <person name="Peng M."/>
            <person name="de Vries R.P."/>
            <person name="Hilden K."/>
            <person name="Makela M.R."/>
            <person name="Grigoriev I."/>
            <person name="Riley R."/>
        </authorList>
    </citation>
    <scope>NUCLEOTIDE SEQUENCE [LARGE SCALE GENOMIC DNA]</scope>
    <source>
        <strain evidence="9 10">FBCC195</strain>
    </source>
</reference>
<dbReference type="InterPro" id="IPR036322">
    <property type="entry name" value="WD40_repeat_dom_sf"/>
</dbReference>
<dbReference type="EMBL" id="MLYV02000850">
    <property type="protein sequence ID" value="PSR76301.1"/>
    <property type="molecule type" value="Genomic_DNA"/>
</dbReference>
<dbReference type="Proteomes" id="UP000186601">
    <property type="component" value="Unassembled WGS sequence"/>
</dbReference>
<dbReference type="PANTHER" id="PTHR16288">
    <property type="entry name" value="WD40 REPEAT PROTEIN 4"/>
    <property type="match status" value="1"/>
</dbReference>
<dbReference type="InterPro" id="IPR015943">
    <property type="entry name" value="WD40/YVTN_repeat-like_dom_sf"/>
</dbReference>
<keyword evidence="10" id="KW-1185">Reference proteome</keyword>
<evidence type="ECO:0000256" key="6">
    <source>
        <dbReference type="HAMAP-Rule" id="MF_03056"/>
    </source>
</evidence>
<evidence type="ECO:0000313" key="9">
    <source>
        <dbReference type="EMBL" id="PSR76301.1"/>
    </source>
</evidence>
<feature type="compositionally biased region" description="Basic and acidic residues" evidence="8">
    <location>
        <begin position="601"/>
        <end position="610"/>
    </location>
</feature>
<keyword evidence="4 6" id="KW-0677">Repeat</keyword>
<dbReference type="GO" id="GO:0005634">
    <property type="term" value="C:nucleus"/>
    <property type="evidence" value="ECO:0007669"/>
    <property type="project" value="UniProtKB-SubCell"/>
</dbReference>
<feature type="compositionally biased region" description="Acidic residues" evidence="8">
    <location>
        <begin position="293"/>
        <end position="305"/>
    </location>
</feature>
<feature type="compositionally biased region" description="Basic and acidic residues" evidence="8">
    <location>
        <begin position="576"/>
        <end position="585"/>
    </location>
</feature>
<comment type="function">
    <text evidence="6">Required for the formation of N(7)-methylguanine at position 46 (m7G46) in tRNA. In the complex, it is required to stabilize and induce conformational changes of the catalytic subunit.</text>
</comment>
<gene>
    <name evidence="9" type="ORF">PHLCEN_2v8533</name>
</gene>
<dbReference type="STRING" id="98765.A0A2R6NU11"/>
<dbReference type="GO" id="GO:0106004">
    <property type="term" value="P:tRNA (guanine-N7)-methylation"/>
    <property type="evidence" value="ECO:0007669"/>
    <property type="project" value="UniProtKB-UniRule"/>
</dbReference>
<comment type="subcellular location">
    <subcellularLocation>
        <location evidence="1 6">Nucleus</location>
    </subcellularLocation>
</comment>
<dbReference type="InterPro" id="IPR001680">
    <property type="entry name" value="WD40_rpt"/>
</dbReference>
<evidence type="ECO:0000313" key="10">
    <source>
        <dbReference type="Proteomes" id="UP000186601"/>
    </source>
</evidence>
<keyword evidence="5 6" id="KW-0539">Nucleus</keyword>
<organism evidence="9 10">
    <name type="scientific">Hermanssonia centrifuga</name>
    <dbReference type="NCBI Taxonomy" id="98765"/>
    <lineage>
        <taxon>Eukaryota</taxon>
        <taxon>Fungi</taxon>
        <taxon>Dikarya</taxon>
        <taxon>Basidiomycota</taxon>
        <taxon>Agaricomycotina</taxon>
        <taxon>Agaricomycetes</taxon>
        <taxon>Polyporales</taxon>
        <taxon>Meruliaceae</taxon>
        <taxon>Hermanssonia</taxon>
    </lineage>
</organism>
<evidence type="ECO:0000256" key="3">
    <source>
        <dbReference type="ARBA" id="ARBA00022694"/>
    </source>
</evidence>
<dbReference type="SMART" id="SM00320">
    <property type="entry name" value="WD40"/>
    <property type="match status" value="3"/>
</dbReference>
<protein>
    <submittedName>
        <fullName evidence="9">Uncharacterized protein</fullName>
    </submittedName>
</protein>
<dbReference type="GO" id="GO:0043527">
    <property type="term" value="C:tRNA methyltransferase complex"/>
    <property type="evidence" value="ECO:0007669"/>
    <property type="project" value="TreeGrafter"/>
</dbReference>
<dbReference type="AlphaFoldDB" id="A0A2R6NU11"/>
<accession>A0A2R6NU11</accession>
<sequence>MSSSLRQLDDSTSSFKAPINSTGSLLHSTATFGASDTDKLLKSGPVRCSVVDCGFTYVVTSGDDKKLKVWEVDGLKLLSERELPKKPTEIRVNQDAQTIVVSDKFGDIFSYPLHSDPSLERTESGGNTGTTKRGTLASHENPSNGTLILGHTSLLTSFVLTSDEQFVISADRDEHVRVSWFPQGYVIERYCLGHEKFVSAIHVPPFLPSQLVTGGGDPVLKLWDWMSGELLCNVPVRESVEPFIAVKAPISRYGRSDDDGDDDGEQQKAEKIGRRGRKGRGKKAKGKGKSEGVGEEVVQEQEQEEAGQSMISAEGEGTEDVVMGDVESEAQVESERVTQVQAEAQEADATTAEGALGEAAEKDKLVFALRRIDSADVPGQGQFLVFSAVGATALFFCVFPSSPHTKPPVVQSLDLKKPVLDFTVGAGGHIWVLVDGERPGTSERPTGESDERVVRLVNWVDGKLVEVHEAESETFSLLASLNTTCVLPATAEDLKTLDLYSALSSLPKNVDPEHDPMRRENQNQNLDAFEIESVASSRAGTPIPGGSKKGKAKSGGPTQRELARMKNKKAVLAKMQEQEQAKMKVGDGAGAELGGVTDEERENKKARAADSEGSVQAL</sequence>
<dbReference type="PANTHER" id="PTHR16288:SF0">
    <property type="entry name" value="TRNA (GUANINE-N(7)-)-METHYLTRANSFERASE NON-CATALYTIC SUBUNIT WDR4"/>
    <property type="match status" value="1"/>
</dbReference>
<comment type="pathway">
    <text evidence="6">tRNA modification; N(7)-methylguanine-tRNA biosynthesis.</text>
</comment>
<keyword evidence="3 6" id="KW-0819">tRNA processing</keyword>
<feature type="region of interest" description="Disordered" evidence="8">
    <location>
        <begin position="115"/>
        <end position="143"/>
    </location>
</feature>
<dbReference type="PROSITE" id="PS50082">
    <property type="entry name" value="WD_REPEATS_2"/>
    <property type="match status" value="1"/>
</dbReference>
<dbReference type="InterPro" id="IPR028884">
    <property type="entry name" value="Trm82"/>
</dbReference>
<dbReference type="SUPFAM" id="SSF50978">
    <property type="entry name" value="WD40 repeat-like"/>
    <property type="match status" value="1"/>
</dbReference>
<feature type="compositionally biased region" description="Polar residues" evidence="8">
    <location>
        <begin position="129"/>
        <end position="143"/>
    </location>
</feature>
<evidence type="ECO:0000256" key="8">
    <source>
        <dbReference type="SAM" id="MobiDB-lite"/>
    </source>
</evidence>